<accession>A0A336LL94</accession>
<dbReference type="SMART" id="SM00248">
    <property type="entry name" value="ANK"/>
    <property type="match status" value="4"/>
</dbReference>
<feature type="region of interest" description="Disordered" evidence="2">
    <location>
        <begin position="1"/>
        <end position="30"/>
    </location>
</feature>
<dbReference type="InterPro" id="IPR036770">
    <property type="entry name" value="Ankyrin_rpt-contain_sf"/>
</dbReference>
<dbReference type="InterPro" id="IPR002110">
    <property type="entry name" value="Ankyrin_rpt"/>
</dbReference>
<evidence type="ECO:0000256" key="3">
    <source>
        <dbReference type="SAM" id="Phobius"/>
    </source>
</evidence>
<dbReference type="EMBL" id="UFQT01000039">
    <property type="protein sequence ID" value="SSX18475.1"/>
    <property type="molecule type" value="Genomic_DNA"/>
</dbReference>
<name>A0A336LL94_CULSO</name>
<keyword evidence="1" id="KW-0040">ANK repeat</keyword>
<gene>
    <name evidence="4" type="primary">CSON009948</name>
</gene>
<organism evidence="4">
    <name type="scientific">Culicoides sonorensis</name>
    <name type="common">Biting midge</name>
    <dbReference type="NCBI Taxonomy" id="179676"/>
    <lineage>
        <taxon>Eukaryota</taxon>
        <taxon>Metazoa</taxon>
        <taxon>Ecdysozoa</taxon>
        <taxon>Arthropoda</taxon>
        <taxon>Hexapoda</taxon>
        <taxon>Insecta</taxon>
        <taxon>Pterygota</taxon>
        <taxon>Neoptera</taxon>
        <taxon>Endopterygota</taxon>
        <taxon>Diptera</taxon>
        <taxon>Nematocera</taxon>
        <taxon>Chironomoidea</taxon>
        <taxon>Ceratopogonidae</taxon>
        <taxon>Ceratopogoninae</taxon>
        <taxon>Culicoides</taxon>
        <taxon>Monoculicoides</taxon>
    </lineage>
</organism>
<proteinExistence type="predicted"/>
<evidence type="ECO:0000313" key="4">
    <source>
        <dbReference type="EMBL" id="SSX18475.1"/>
    </source>
</evidence>
<dbReference type="SUPFAM" id="SSF48403">
    <property type="entry name" value="Ankyrin repeat"/>
    <property type="match status" value="1"/>
</dbReference>
<sequence>MIRPAGYSDSEEDEYDDFDLGYDRPKREPFQPIKSTQDELEETMYRALSDGDLEGLKLVLESVNINLDDRFRHGYSLLMYACMEAQAAIVKFLIEKGATVNMEIESYTPLMMACRSEGDSTSVAQIVKDLLENGAVINQSNIYGDTPLIFACQNGHTEVVKMMIKEASLDSTNNQTGNSAIFYAVEKNCLEIVKMLLEHGASYTIPNRKGYIPKVIADMHGFFDIVALFPKKEEEEYQIPTSYTTIRHYTDLVPGILHKPIAPPYFYRIREILIGLELEILHKPLAKADVSLPQLLTMNETKLEEVGVKLPILQKKLMLGLFKFHSHKWSKKSISSITNESRVDTFHVYSMMAGHLQHLVVLRSSLVFLFQLIKDRKFPEIEILKAVKILRALDKYLQELEKLFWYMEKIRQASPVTLIDEITPEKADVKPNRRMFLSKLTKYSAVFGVVTIVGLILRAKLK</sequence>
<dbReference type="VEuPathDB" id="VectorBase:CSON009948"/>
<evidence type="ECO:0000256" key="1">
    <source>
        <dbReference type="PROSITE-ProRule" id="PRU00023"/>
    </source>
</evidence>
<feature type="transmembrane region" description="Helical" evidence="3">
    <location>
        <begin position="440"/>
        <end position="459"/>
    </location>
</feature>
<dbReference type="OMA" id="PFMFACR"/>
<dbReference type="PROSITE" id="PS50297">
    <property type="entry name" value="ANK_REP_REGION"/>
    <property type="match status" value="3"/>
</dbReference>
<feature type="repeat" description="ANK" evidence="1">
    <location>
        <begin position="105"/>
        <end position="142"/>
    </location>
</feature>
<keyword evidence="3" id="KW-1133">Transmembrane helix</keyword>
<reference evidence="4" key="1">
    <citation type="submission" date="2018-07" db="EMBL/GenBank/DDBJ databases">
        <authorList>
            <person name="Quirk P.G."/>
            <person name="Krulwich T.A."/>
        </authorList>
    </citation>
    <scope>NUCLEOTIDE SEQUENCE</scope>
</reference>
<dbReference type="PRINTS" id="PR01415">
    <property type="entry name" value="ANKYRIN"/>
</dbReference>
<keyword evidence="3" id="KW-0472">Membrane</keyword>
<feature type="repeat" description="ANK" evidence="1">
    <location>
        <begin position="73"/>
        <end position="105"/>
    </location>
</feature>
<feature type="compositionally biased region" description="Acidic residues" evidence="2">
    <location>
        <begin position="9"/>
        <end position="20"/>
    </location>
</feature>
<dbReference type="PROSITE" id="PS50088">
    <property type="entry name" value="ANK_REPEAT"/>
    <property type="match status" value="4"/>
</dbReference>
<dbReference type="AlphaFoldDB" id="A0A336LL94"/>
<dbReference type="PANTHER" id="PTHR24157">
    <property type="entry name" value="ANKYRIN REPEAT, SAM AND BASIC LEUCINE ZIPPER DOMAIN-CONTAINING PROTEIN 1"/>
    <property type="match status" value="1"/>
</dbReference>
<dbReference type="PANTHER" id="PTHR24157:SF3">
    <property type="entry name" value="ANKYRIN REPEAT, SAM AND BASIC LEUCINE ZIPPER DOMAIN-CONTAINING PROTEIN 1"/>
    <property type="match status" value="1"/>
</dbReference>
<dbReference type="SUPFAM" id="SSF47769">
    <property type="entry name" value="SAM/Pointed domain"/>
    <property type="match status" value="1"/>
</dbReference>
<dbReference type="GO" id="GO:0071546">
    <property type="term" value="C:pi-body"/>
    <property type="evidence" value="ECO:0007669"/>
    <property type="project" value="TreeGrafter"/>
</dbReference>
<dbReference type="Pfam" id="PF13606">
    <property type="entry name" value="Ank_3"/>
    <property type="match status" value="1"/>
</dbReference>
<protein>
    <submittedName>
        <fullName evidence="4">CSON009948 protein</fullName>
    </submittedName>
</protein>
<dbReference type="Gene3D" id="1.25.40.20">
    <property type="entry name" value="Ankyrin repeat-containing domain"/>
    <property type="match status" value="2"/>
</dbReference>
<feature type="repeat" description="ANK" evidence="1">
    <location>
        <begin position="143"/>
        <end position="175"/>
    </location>
</feature>
<dbReference type="Pfam" id="PF12796">
    <property type="entry name" value="Ank_2"/>
    <property type="match status" value="1"/>
</dbReference>
<evidence type="ECO:0000256" key="2">
    <source>
        <dbReference type="SAM" id="MobiDB-lite"/>
    </source>
</evidence>
<feature type="repeat" description="ANK" evidence="1">
    <location>
        <begin position="176"/>
        <end position="208"/>
    </location>
</feature>
<keyword evidence="3" id="KW-0812">Transmembrane</keyword>
<dbReference type="InterPro" id="IPR013761">
    <property type="entry name" value="SAM/pointed_sf"/>
</dbReference>